<evidence type="ECO:0000313" key="9">
    <source>
        <dbReference type="EMBL" id="SFI47284.1"/>
    </source>
</evidence>
<proteinExistence type="inferred from homology"/>
<feature type="transmembrane region" description="Helical" evidence="8">
    <location>
        <begin position="106"/>
        <end position="123"/>
    </location>
</feature>
<feature type="transmembrane region" description="Helical" evidence="8">
    <location>
        <begin position="183"/>
        <end position="213"/>
    </location>
</feature>
<feature type="transmembrane region" description="Helical" evidence="8">
    <location>
        <begin position="225"/>
        <end position="243"/>
    </location>
</feature>
<dbReference type="Pfam" id="PF01925">
    <property type="entry name" value="TauE"/>
    <property type="match status" value="1"/>
</dbReference>
<feature type="transmembrane region" description="Helical" evidence="8">
    <location>
        <begin position="82"/>
        <end position="100"/>
    </location>
</feature>
<dbReference type="OrthoDB" id="8478323at2"/>
<dbReference type="EMBL" id="FOQH01000007">
    <property type="protein sequence ID" value="SFI47284.1"/>
    <property type="molecule type" value="Genomic_DNA"/>
</dbReference>
<keyword evidence="5 8" id="KW-0812">Transmembrane</keyword>
<comment type="subcellular location">
    <subcellularLocation>
        <location evidence="1 8">Cell membrane</location>
        <topology evidence="1 8">Multi-pass membrane protein</topology>
    </subcellularLocation>
</comment>
<keyword evidence="10" id="KW-1185">Reference proteome</keyword>
<name>A0A1I3IH19_9RHOB</name>
<evidence type="ECO:0000313" key="10">
    <source>
        <dbReference type="Proteomes" id="UP000199377"/>
    </source>
</evidence>
<dbReference type="AlphaFoldDB" id="A0A1I3IH19"/>
<dbReference type="STRING" id="1114924.SAMN05216258_10753"/>
<evidence type="ECO:0000256" key="1">
    <source>
        <dbReference type="ARBA" id="ARBA00004651"/>
    </source>
</evidence>
<sequence length="250" mass="25577">MDAFALLPADLPPLTLALVSAASFCTSFVTAAFGIGGGMAMLAILASLLPPAALIPVHGLVQFASNAGRAALLRGHVQRGPLLPFLAGSALGAALGGLVAVELPPAAVEIAIGIFVLWSALASPPRVMRAGAGPAGFVSTLLTMFFGATGPFVAAYVKTLALGRMEHVATHATMMTAQHLLKVIAFGFLGFAFGPWLLPVALMAATGFLGTLAGKRALLRIDDRLFKRALAAILCLLAARLIWSGAAELL</sequence>
<protein>
    <recommendedName>
        <fullName evidence="8">Probable membrane transporter protein</fullName>
    </recommendedName>
</protein>
<dbReference type="RefSeq" id="WP_092860970.1">
    <property type="nucleotide sequence ID" value="NZ_FOQH01000007.1"/>
</dbReference>
<dbReference type="GO" id="GO:0005886">
    <property type="term" value="C:plasma membrane"/>
    <property type="evidence" value="ECO:0007669"/>
    <property type="project" value="UniProtKB-SubCell"/>
</dbReference>
<feature type="transmembrane region" description="Helical" evidence="8">
    <location>
        <begin position="135"/>
        <end position="157"/>
    </location>
</feature>
<evidence type="ECO:0000256" key="6">
    <source>
        <dbReference type="ARBA" id="ARBA00022989"/>
    </source>
</evidence>
<dbReference type="PANTHER" id="PTHR30269">
    <property type="entry name" value="TRANSMEMBRANE PROTEIN YFCA"/>
    <property type="match status" value="1"/>
</dbReference>
<keyword evidence="6 8" id="KW-1133">Transmembrane helix</keyword>
<dbReference type="Proteomes" id="UP000199377">
    <property type="component" value="Unassembled WGS sequence"/>
</dbReference>
<evidence type="ECO:0000256" key="2">
    <source>
        <dbReference type="ARBA" id="ARBA00009142"/>
    </source>
</evidence>
<keyword evidence="7 8" id="KW-0472">Membrane</keyword>
<gene>
    <name evidence="9" type="ORF">SAMN05216258_10753</name>
</gene>
<evidence type="ECO:0000256" key="8">
    <source>
        <dbReference type="RuleBase" id="RU363041"/>
    </source>
</evidence>
<keyword evidence="3" id="KW-0813">Transport</keyword>
<comment type="similarity">
    <text evidence="2 8">Belongs to the 4-toluene sulfonate uptake permease (TSUP) (TC 2.A.102) family.</text>
</comment>
<evidence type="ECO:0000256" key="7">
    <source>
        <dbReference type="ARBA" id="ARBA00023136"/>
    </source>
</evidence>
<dbReference type="InterPro" id="IPR052017">
    <property type="entry name" value="TSUP"/>
</dbReference>
<organism evidence="9 10">
    <name type="scientific">Albimonas pacifica</name>
    <dbReference type="NCBI Taxonomy" id="1114924"/>
    <lineage>
        <taxon>Bacteria</taxon>
        <taxon>Pseudomonadati</taxon>
        <taxon>Pseudomonadota</taxon>
        <taxon>Alphaproteobacteria</taxon>
        <taxon>Rhodobacterales</taxon>
        <taxon>Paracoccaceae</taxon>
        <taxon>Albimonas</taxon>
    </lineage>
</organism>
<accession>A0A1I3IH19</accession>
<reference evidence="9 10" key="1">
    <citation type="submission" date="2016-10" db="EMBL/GenBank/DDBJ databases">
        <authorList>
            <person name="de Groot N.N."/>
        </authorList>
    </citation>
    <scope>NUCLEOTIDE SEQUENCE [LARGE SCALE GENOMIC DNA]</scope>
    <source>
        <strain evidence="9 10">CGMCC 1.11030</strain>
    </source>
</reference>
<keyword evidence="4 8" id="KW-1003">Cell membrane</keyword>
<dbReference type="PANTHER" id="PTHR30269:SF37">
    <property type="entry name" value="MEMBRANE TRANSPORTER PROTEIN"/>
    <property type="match status" value="1"/>
</dbReference>
<evidence type="ECO:0000256" key="5">
    <source>
        <dbReference type="ARBA" id="ARBA00022692"/>
    </source>
</evidence>
<dbReference type="InterPro" id="IPR002781">
    <property type="entry name" value="TM_pro_TauE-like"/>
</dbReference>
<feature type="transmembrane region" description="Helical" evidence="8">
    <location>
        <begin position="31"/>
        <end position="61"/>
    </location>
</feature>
<evidence type="ECO:0000256" key="3">
    <source>
        <dbReference type="ARBA" id="ARBA00022448"/>
    </source>
</evidence>
<evidence type="ECO:0000256" key="4">
    <source>
        <dbReference type="ARBA" id="ARBA00022475"/>
    </source>
</evidence>